<gene>
    <name evidence="2" type="ORF">Airi02_007310</name>
</gene>
<dbReference type="InterPro" id="IPR029063">
    <property type="entry name" value="SAM-dependent_MTases_sf"/>
</dbReference>
<dbReference type="GO" id="GO:0008757">
    <property type="term" value="F:S-adenosylmethionine-dependent methyltransferase activity"/>
    <property type="evidence" value="ECO:0007669"/>
    <property type="project" value="InterPro"/>
</dbReference>
<dbReference type="RefSeq" id="WP_285566713.1">
    <property type="nucleotide sequence ID" value="NZ_BSTK01000001.1"/>
</dbReference>
<reference evidence="2" key="1">
    <citation type="submission" date="2023-03" db="EMBL/GenBank/DDBJ databases">
        <title>Actinoallomurus iriomotensis NBRC 103684.</title>
        <authorList>
            <person name="Ichikawa N."/>
            <person name="Sato H."/>
            <person name="Tonouchi N."/>
        </authorList>
    </citation>
    <scope>NUCLEOTIDE SEQUENCE</scope>
    <source>
        <strain evidence="2">NBRC 103684</strain>
    </source>
</reference>
<organism evidence="2 3">
    <name type="scientific">Actinoallomurus iriomotensis</name>
    <dbReference type="NCBI Taxonomy" id="478107"/>
    <lineage>
        <taxon>Bacteria</taxon>
        <taxon>Bacillati</taxon>
        <taxon>Actinomycetota</taxon>
        <taxon>Actinomycetes</taxon>
        <taxon>Streptosporangiales</taxon>
        <taxon>Thermomonosporaceae</taxon>
        <taxon>Actinoallomurus</taxon>
    </lineage>
</organism>
<dbReference type="Pfam" id="PF08241">
    <property type="entry name" value="Methyltransf_11"/>
    <property type="match status" value="1"/>
</dbReference>
<dbReference type="AlphaFoldDB" id="A0A9W6RVR1"/>
<evidence type="ECO:0000313" key="2">
    <source>
        <dbReference type="EMBL" id="GLY82800.1"/>
    </source>
</evidence>
<protein>
    <recommendedName>
        <fullName evidence="1">Methyltransferase type 11 domain-containing protein</fullName>
    </recommendedName>
</protein>
<sequence>MSGAADRLHRHWRKGRLVPVVYDFGAEHEPIARLGGRLLWGADMRPLYDSFAEAGRLPPGAVVLDVPCGGGVAFRGVPRGAGLRYVAADLSRLMLGRARAEARRRGLDAAFAGVSVDRLPFADGSFDRCLTYNGLHCLPDPAGAVTEMARVLRPGGVLRGSALVTGAGRRQDLLIALLRSRGDFGRPGSLADLRGWLDDAGLEPADVTATGALACFSAVKPG</sequence>
<dbReference type="PANTHER" id="PTHR43591">
    <property type="entry name" value="METHYLTRANSFERASE"/>
    <property type="match status" value="1"/>
</dbReference>
<dbReference type="InterPro" id="IPR013216">
    <property type="entry name" value="Methyltransf_11"/>
</dbReference>
<dbReference type="Gene3D" id="3.40.50.150">
    <property type="entry name" value="Vaccinia Virus protein VP39"/>
    <property type="match status" value="1"/>
</dbReference>
<dbReference type="SUPFAM" id="SSF53335">
    <property type="entry name" value="S-adenosyl-L-methionine-dependent methyltransferases"/>
    <property type="match status" value="1"/>
</dbReference>
<name>A0A9W6RVR1_9ACTN</name>
<accession>A0A9W6RVR1</accession>
<dbReference type="EMBL" id="BSTK01000001">
    <property type="protein sequence ID" value="GLY82800.1"/>
    <property type="molecule type" value="Genomic_DNA"/>
</dbReference>
<evidence type="ECO:0000259" key="1">
    <source>
        <dbReference type="Pfam" id="PF08241"/>
    </source>
</evidence>
<dbReference type="CDD" id="cd02440">
    <property type="entry name" value="AdoMet_MTases"/>
    <property type="match status" value="1"/>
</dbReference>
<keyword evidence="3" id="KW-1185">Reference proteome</keyword>
<dbReference type="Proteomes" id="UP001165074">
    <property type="component" value="Unassembled WGS sequence"/>
</dbReference>
<comment type="caution">
    <text evidence="2">The sequence shown here is derived from an EMBL/GenBank/DDBJ whole genome shotgun (WGS) entry which is preliminary data.</text>
</comment>
<proteinExistence type="predicted"/>
<feature type="domain" description="Methyltransferase type 11" evidence="1">
    <location>
        <begin position="64"/>
        <end position="158"/>
    </location>
</feature>
<evidence type="ECO:0000313" key="3">
    <source>
        <dbReference type="Proteomes" id="UP001165074"/>
    </source>
</evidence>